<feature type="transmembrane region" description="Helical" evidence="1">
    <location>
        <begin position="145"/>
        <end position="168"/>
    </location>
</feature>
<feature type="transmembrane region" description="Helical" evidence="1">
    <location>
        <begin position="96"/>
        <end position="125"/>
    </location>
</feature>
<dbReference type="Pfam" id="PF12730">
    <property type="entry name" value="ABC2_membrane_4"/>
    <property type="match status" value="1"/>
</dbReference>
<feature type="transmembrane region" description="Helical" evidence="1">
    <location>
        <begin position="175"/>
        <end position="194"/>
    </location>
</feature>
<keyword evidence="1" id="KW-0472">Membrane</keyword>
<protein>
    <submittedName>
        <fullName evidence="2">ABC transporter permease</fullName>
    </submittedName>
</protein>
<keyword evidence="1" id="KW-1133">Transmembrane helix</keyword>
<comment type="caution">
    <text evidence="2">The sequence shown here is derived from an EMBL/GenBank/DDBJ whole genome shotgun (WGS) entry which is preliminary data.</text>
</comment>
<feature type="transmembrane region" description="Helical" evidence="1">
    <location>
        <begin position="57"/>
        <end position="75"/>
    </location>
</feature>
<proteinExistence type="predicted"/>
<dbReference type="AlphaFoldDB" id="A0AAW5DXA4"/>
<name>A0AAW5DXA4_9BACI</name>
<dbReference type="Proteomes" id="UP001431131">
    <property type="component" value="Unassembled WGS sequence"/>
</dbReference>
<evidence type="ECO:0000313" key="3">
    <source>
        <dbReference type="Proteomes" id="UP001431131"/>
    </source>
</evidence>
<keyword evidence="1" id="KW-0812">Transmembrane</keyword>
<dbReference type="RefSeq" id="WP_240254506.1">
    <property type="nucleotide sequence ID" value="NZ_JAKTTI010000009.1"/>
</dbReference>
<feature type="transmembrane region" description="Helical" evidence="1">
    <location>
        <begin position="18"/>
        <end position="37"/>
    </location>
</feature>
<accession>A0AAW5DXA4</accession>
<keyword evidence="3" id="KW-1185">Reference proteome</keyword>
<evidence type="ECO:0000256" key="1">
    <source>
        <dbReference type="SAM" id="Phobius"/>
    </source>
</evidence>
<sequence length="226" mass="25511">MLNKLISLEWKKLKQKSIFGEVVIYLIILMVMPLFFIKMVSADFGKSFDAMFELIQSIQRGLVLFGASLISQVFIDEYKNKTISLSFSYPISRQKLFVAKILFISRFIFLTTIASFLLTGVTTYLLNLAFPIIQFPLTLSHIASYLGGMFTGSLIVILISFIPLFYFAIWRRGTIPTVICAITVMNLPNFSSVFHLDSKLLIAILCILGAFSLFLSVKTAERVGEI</sequence>
<dbReference type="EMBL" id="JAKTTI010000009">
    <property type="protein sequence ID" value="MCH1625292.1"/>
    <property type="molecule type" value="Genomic_DNA"/>
</dbReference>
<evidence type="ECO:0000313" key="2">
    <source>
        <dbReference type="EMBL" id="MCH1625292.1"/>
    </source>
</evidence>
<reference evidence="2" key="1">
    <citation type="submission" date="2022-02" db="EMBL/GenBank/DDBJ databases">
        <title>Fredinandcohnia quinoae sp. nov. isolated from Chenopodium quinoa seeds.</title>
        <authorList>
            <person name="Saati-Santamaria Z."/>
            <person name="Flores-Felix J.D."/>
            <person name="Igual J.M."/>
            <person name="Velazquez E."/>
            <person name="Garcia-Fraile P."/>
            <person name="Martinez-Molina E."/>
        </authorList>
    </citation>
    <scope>NUCLEOTIDE SEQUENCE</scope>
    <source>
        <strain evidence="2">SECRCQ15</strain>
    </source>
</reference>
<organism evidence="2 3">
    <name type="scientific">Fredinandcohnia quinoae</name>
    <dbReference type="NCBI Taxonomy" id="2918902"/>
    <lineage>
        <taxon>Bacteria</taxon>
        <taxon>Bacillati</taxon>
        <taxon>Bacillota</taxon>
        <taxon>Bacilli</taxon>
        <taxon>Bacillales</taxon>
        <taxon>Bacillaceae</taxon>
        <taxon>Fredinandcohnia</taxon>
    </lineage>
</organism>
<feature type="transmembrane region" description="Helical" evidence="1">
    <location>
        <begin position="200"/>
        <end position="217"/>
    </location>
</feature>
<gene>
    <name evidence="2" type="ORF">MJG50_08125</name>
</gene>